<keyword evidence="1" id="KW-0934">Plastid</keyword>
<dbReference type="Pfam" id="PF10718">
    <property type="entry name" value="Ycf34"/>
    <property type="match status" value="1"/>
</dbReference>
<dbReference type="InterPro" id="IPR019656">
    <property type="entry name" value="Uncharacterised_Ycf34"/>
</dbReference>
<proteinExistence type="predicted"/>
<dbReference type="RefSeq" id="YP_009399893.1">
    <property type="nucleotide sequence ID" value="NC_035299.1"/>
</dbReference>
<keyword evidence="1" id="KW-0150">Chloroplast</keyword>
<reference evidence="1" key="1">
    <citation type="journal article" date="2017" name="J. Phycol.">
        <title>Analysis of chloroplast genomes and a supermatrix inform reclassification of the Rhodomelaceae (Rhodophyta).</title>
        <authorList>
            <person name="Diaz-Tapia P."/>
            <person name="Maggs C.A."/>
            <person name="West J.A."/>
            <person name="Verbruggen H."/>
        </authorList>
    </citation>
    <scope>NUCLEOTIDE SEQUENCE</scope>
    <source>
        <strain evidence="1">PD1825</strain>
    </source>
</reference>
<dbReference type="EMBL" id="MF101467">
    <property type="protein sequence ID" value="ARW69712.1"/>
    <property type="molecule type" value="Genomic_DNA"/>
</dbReference>
<protein>
    <recommendedName>
        <fullName evidence="2">Ycf34</fullName>
    </recommendedName>
</protein>
<geneLocation type="chloroplast" evidence="1"/>
<accession>A0A1Z1MV36</accession>
<evidence type="ECO:0000313" key="1">
    <source>
        <dbReference type="EMBL" id="ARW69712.1"/>
    </source>
</evidence>
<organism evidence="1">
    <name type="scientific">Tolypiocladia glomerulata</name>
    <dbReference type="NCBI Taxonomy" id="860646"/>
    <lineage>
        <taxon>Eukaryota</taxon>
        <taxon>Rhodophyta</taxon>
        <taxon>Florideophyceae</taxon>
        <taxon>Rhodymeniophycidae</taxon>
        <taxon>Ceramiales</taxon>
        <taxon>Rhodomelaceae</taxon>
        <taxon>Polysiphonioideae</taxon>
        <taxon>Tolypiocladia</taxon>
    </lineage>
</organism>
<name>A0A1Z1MV36_9FLOR</name>
<gene>
    <name evidence="1" type="primary">ycf34</name>
</gene>
<sequence>MCICINCRHIKNCRTYSFIREQHYKLSEAKKTAYFYPNKTIIKINIKYYKTSTILDWDLKECSSFVEEPGYWLK</sequence>
<dbReference type="AlphaFoldDB" id="A0A1Z1MV36"/>
<evidence type="ECO:0008006" key="2">
    <source>
        <dbReference type="Google" id="ProtNLM"/>
    </source>
</evidence>
<dbReference type="GeneID" id="33362430"/>